<dbReference type="FunFam" id="3.40.50.2000:FF:000072">
    <property type="entry name" value="Glycosyl transferase"/>
    <property type="match status" value="1"/>
</dbReference>
<evidence type="ECO:0000259" key="6">
    <source>
        <dbReference type="Pfam" id="PF21036"/>
    </source>
</evidence>
<dbReference type="Pfam" id="PF21036">
    <property type="entry name" value="EryCIII-like_N"/>
    <property type="match status" value="1"/>
</dbReference>
<dbReference type="Gene3D" id="3.40.50.2000">
    <property type="entry name" value="Glycogen Phosphorylase B"/>
    <property type="match status" value="2"/>
</dbReference>
<evidence type="ECO:0000256" key="3">
    <source>
        <dbReference type="ARBA" id="ARBA00022679"/>
    </source>
</evidence>
<keyword evidence="2" id="KW-0328">Glycosyltransferase</keyword>
<dbReference type="GO" id="GO:0016758">
    <property type="term" value="F:hexosyltransferase activity"/>
    <property type="evidence" value="ECO:0007669"/>
    <property type="project" value="UniProtKB-ARBA"/>
</dbReference>
<dbReference type="Proteomes" id="UP000294927">
    <property type="component" value="Unassembled WGS sequence"/>
</dbReference>
<dbReference type="GO" id="GO:0008194">
    <property type="term" value="F:UDP-glycosyltransferase activity"/>
    <property type="evidence" value="ECO:0007669"/>
    <property type="project" value="InterPro"/>
</dbReference>
<accession>A0A4R7UTT8</accession>
<evidence type="ECO:0000256" key="4">
    <source>
        <dbReference type="ARBA" id="ARBA00023194"/>
    </source>
</evidence>
<keyword evidence="8" id="KW-1185">Reference proteome</keyword>
<feature type="domain" description="Erythromycin biosynthesis protein CIII-like C-terminal" evidence="5">
    <location>
        <begin position="271"/>
        <end position="414"/>
    </location>
</feature>
<evidence type="ECO:0000259" key="5">
    <source>
        <dbReference type="Pfam" id="PF06722"/>
    </source>
</evidence>
<evidence type="ECO:0000256" key="2">
    <source>
        <dbReference type="ARBA" id="ARBA00022676"/>
    </source>
</evidence>
<dbReference type="PANTHER" id="PTHR48050:SF13">
    <property type="entry name" value="STEROL 3-BETA-GLUCOSYLTRANSFERASE UGT80A2"/>
    <property type="match status" value="1"/>
</dbReference>
<dbReference type="OrthoDB" id="5488434at2"/>
<name>A0A4R7UTT8_9PSEU</name>
<gene>
    <name evidence="7" type="ORF">CLV71_12722</name>
</gene>
<comment type="similarity">
    <text evidence="1">Belongs to the glycosyltransferase 28 family.</text>
</comment>
<dbReference type="CDD" id="cd03784">
    <property type="entry name" value="GT1_Gtf-like"/>
    <property type="match status" value="1"/>
</dbReference>
<dbReference type="EMBL" id="SOCP01000027">
    <property type="protein sequence ID" value="TDV38579.1"/>
    <property type="molecule type" value="Genomic_DNA"/>
</dbReference>
<proteinExistence type="inferred from homology"/>
<dbReference type="InterPro" id="IPR010610">
    <property type="entry name" value="EryCIII-like_C"/>
</dbReference>
<evidence type="ECO:0000313" key="8">
    <source>
        <dbReference type="Proteomes" id="UP000294927"/>
    </source>
</evidence>
<evidence type="ECO:0000313" key="7">
    <source>
        <dbReference type="EMBL" id="TDV38579.1"/>
    </source>
</evidence>
<feature type="domain" description="Erythromycin biosynthesis protein CIII-like N-terminal" evidence="6">
    <location>
        <begin position="22"/>
        <end position="255"/>
    </location>
</feature>
<keyword evidence="4" id="KW-0045">Antibiotic biosynthesis</keyword>
<keyword evidence="3 7" id="KW-0808">Transferase</keyword>
<dbReference type="GO" id="GO:0017000">
    <property type="term" value="P:antibiotic biosynthetic process"/>
    <property type="evidence" value="ECO:0007669"/>
    <property type="project" value="UniProtKB-KW"/>
</dbReference>
<dbReference type="InterPro" id="IPR048284">
    <property type="entry name" value="EryCIII-like_N"/>
</dbReference>
<dbReference type="AlphaFoldDB" id="A0A4R7UTT8"/>
<protein>
    <submittedName>
        <fullName evidence="7">Glycosyltransferase (Activator-dependent family)</fullName>
    </submittedName>
</protein>
<dbReference type="NCBIfam" id="TIGR04516">
    <property type="entry name" value="glycosyl_450act"/>
    <property type="match status" value="1"/>
</dbReference>
<dbReference type="InterPro" id="IPR030953">
    <property type="entry name" value="Glycosyl_450act"/>
</dbReference>
<organism evidence="7 8">
    <name type="scientific">Actinophytocola oryzae</name>
    <dbReference type="NCBI Taxonomy" id="502181"/>
    <lineage>
        <taxon>Bacteria</taxon>
        <taxon>Bacillati</taxon>
        <taxon>Actinomycetota</taxon>
        <taxon>Actinomycetes</taxon>
        <taxon>Pseudonocardiales</taxon>
        <taxon>Pseudonocardiaceae</taxon>
    </lineage>
</organism>
<comment type="caution">
    <text evidence="7">The sequence shown here is derived from an EMBL/GenBank/DDBJ whole genome shotgun (WGS) entry which is preliminary data.</text>
</comment>
<dbReference type="PANTHER" id="PTHR48050">
    <property type="entry name" value="STEROL 3-BETA-GLUCOSYLTRANSFERASE"/>
    <property type="match status" value="1"/>
</dbReference>
<sequence>MRILFTTISEHSHILAQTPMAWALATAGHDVRLASAPAMTDVITSAGLTAVPVGTDHNMHEMLAQLSQQGAGSIENELSDWSEPSVDKQTWQGILFKYQVTVPMALAPYNDPIVEELVEFAKSWRPDLIVWDPLTYAGAVAATVIGVPHARLLWTVDIYAAMREAFLELRDQQAPAMRQDPLADWLGNQLAAHGKEFTEEVVTGHFTLDPIPDSIQLPPTGNRVPLRYTPYNGRSVVPRWAWEENDRPRVVVTSGSSFEAALGATFLPFSDVLAGLADLDVDVVTTLSEAEKDKLGTLPDNVRAVGFVPMQVLLPTCSAVVHHGGFGTWSTAALAGVPQLVTTIRHGDLWLRAQRTEEIGAGLRLHGPSVTPESARAAVVRLLEEPGFQAGAAKLREEVLAMPTTASAVADVERLTNEHRAVLV</sequence>
<dbReference type="SUPFAM" id="SSF53756">
    <property type="entry name" value="UDP-Glycosyltransferase/glycogen phosphorylase"/>
    <property type="match status" value="1"/>
</dbReference>
<dbReference type="InterPro" id="IPR050426">
    <property type="entry name" value="Glycosyltransferase_28"/>
</dbReference>
<dbReference type="Pfam" id="PF06722">
    <property type="entry name" value="EryCIII-like_C"/>
    <property type="match status" value="1"/>
</dbReference>
<dbReference type="RefSeq" id="WP_133908913.1">
    <property type="nucleotide sequence ID" value="NZ_SOCP01000027.1"/>
</dbReference>
<reference evidence="7 8" key="1">
    <citation type="submission" date="2019-03" db="EMBL/GenBank/DDBJ databases">
        <title>Genomic Encyclopedia of Archaeal and Bacterial Type Strains, Phase II (KMG-II): from individual species to whole genera.</title>
        <authorList>
            <person name="Goeker M."/>
        </authorList>
    </citation>
    <scope>NUCLEOTIDE SEQUENCE [LARGE SCALE GENOMIC DNA]</scope>
    <source>
        <strain evidence="7 8">DSM 45499</strain>
    </source>
</reference>
<evidence type="ECO:0000256" key="1">
    <source>
        <dbReference type="ARBA" id="ARBA00006962"/>
    </source>
</evidence>
<dbReference type="InterPro" id="IPR002213">
    <property type="entry name" value="UDP_glucos_trans"/>
</dbReference>